<dbReference type="Gene3D" id="1.20.120.450">
    <property type="entry name" value="dinb family like domain"/>
    <property type="match status" value="1"/>
</dbReference>
<keyword evidence="3" id="KW-1185">Reference proteome</keyword>
<accession>A0A1W2EP69</accession>
<feature type="domain" description="DinB-like" evidence="1">
    <location>
        <begin position="19"/>
        <end position="155"/>
    </location>
</feature>
<evidence type="ECO:0000313" key="2">
    <source>
        <dbReference type="EMBL" id="SMD11465.1"/>
    </source>
</evidence>
<dbReference type="STRING" id="40571.SAMN05660733_04266"/>
<organism evidence="2 3">
    <name type="scientific">Lentzea albidocapillata</name>
    <dbReference type="NCBI Taxonomy" id="40571"/>
    <lineage>
        <taxon>Bacteria</taxon>
        <taxon>Bacillati</taxon>
        <taxon>Actinomycetota</taxon>
        <taxon>Actinomycetes</taxon>
        <taxon>Pseudonocardiales</taxon>
        <taxon>Pseudonocardiaceae</taxon>
        <taxon>Lentzea</taxon>
    </lineage>
</organism>
<dbReference type="AlphaFoldDB" id="A0A1W2EP69"/>
<dbReference type="eggNOG" id="COG0174">
    <property type="taxonomic scope" value="Bacteria"/>
</dbReference>
<reference evidence="3" key="1">
    <citation type="submission" date="2017-04" db="EMBL/GenBank/DDBJ databases">
        <authorList>
            <person name="Varghese N."/>
            <person name="Submissions S."/>
        </authorList>
    </citation>
    <scope>NUCLEOTIDE SEQUENCE [LARGE SCALE GENOMIC DNA]</scope>
    <source>
        <strain evidence="3">DSM 44073</strain>
    </source>
</reference>
<dbReference type="InterPro" id="IPR024775">
    <property type="entry name" value="DinB-like"/>
</dbReference>
<protein>
    <submittedName>
        <fullName evidence="2">DinB superfamily protein</fullName>
    </submittedName>
</protein>
<dbReference type="Pfam" id="PF12867">
    <property type="entry name" value="DinB_2"/>
    <property type="match status" value="1"/>
</dbReference>
<dbReference type="OrthoDB" id="5022306at2"/>
<dbReference type="RefSeq" id="WP_030476792.1">
    <property type="nucleotide sequence ID" value="NZ_FWYC01000010.1"/>
</dbReference>
<name>A0A1W2EP69_9PSEU</name>
<gene>
    <name evidence="2" type="ORF">SAMN05660733_04266</name>
</gene>
<dbReference type="Proteomes" id="UP000192840">
    <property type="component" value="Unassembled WGS sequence"/>
</dbReference>
<sequence length="167" mass="19055">MDWNKQLTDQLEFHWTVHARPRLEGLTDEEYFWQPVPDAWTIREDNSIDWQYPAPEPTPITTIAWRMAHIIVGVFNARTASHFGGPPADYTTWQFAQSADEALKQLDDAYDGWMAGARTADLSKAVGPAEGPFAEEPMATLVLHINREVIHHLAEVALLRDLYLRES</sequence>
<dbReference type="SUPFAM" id="SSF109854">
    <property type="entry name" value="DinB/YfiT-like putative metalloenzymes"/>
    <property type="match status" value="1"/>
</dbReference>
<evidence type="ECO:0000259" key="1">
    <source>
        <dbReference type="Pfam" id="PF12867"/>
    </source>
</evidence>
<dbReference type="EMBL" id="FWYC01000010">
    <property type="protein sequence ID" value="SMD11465.1"/>
    <property type="molecule type" value="Genomic_DNA"/>
</dbReference>
<dbReference type="InterPro" id="IPR034660">
    <property type="entry name" value="DinB/YfiT-like"/>
</dbReference>
<evidence type="ECO:0000313" key="3">
    <source>
        <dbReference type="Proteomes" id="UP000192840"/>
    </source>
</evidence>
<proteinExistence type="predicted"/>